<dbReference type="InterPro" id="IPR011050">
    <property type="entry name" value="Pectin_lyase_fold/virulence"/>
</dbReference>
<feature type="chain" id="PRO_5046919342" description="T9SS C-terminal target domain-containing protein" evidence="1">
    <location>
        <begin position="19"/>
        <end position="472"/>
    </location>
</feature>
<evidence type="ECO:0008006" key="4">
    <source>
        <dbReference type="Google" id="ProtNLM"/>
    </source>
</evidence>
<dbReference type="SUPFAM" id="SSF51126">
    <property type="entry name" value="Pectin lyase-like"/>
    <property type="match status" value="1"/>
</dbReference>
<keyword evidence="3" id="KW-1185">Reference proteome</keyword>
<feature type="signal peptide" evidence="1">
    <location>
        <begin position="1"/>
        <end position="18"/>
    </location>
</feature>
<dbReference type="PROSITE" id="PS51257">
    <property type="entry name" value="PROKAR_LIPOPROTEIN"/>
    <property type="match status" value="1"/>
</dbReference>
<proteinExistence type="predicted"/>
<gene>
    <name evidence="2" type="ORF">MKQ68_24515</name>
</gene>
<dbReference type="PANTHER" id="PTHR41339:SF1">
    <property type="entry name" value="SECRETED PROTEIN"/>
    <property type="match status" value="1"/>
</dbReference>
<name>A0ABY6J4L5_9BACT</name>
<dbReference type="PANTHER" id="PTHR41339">
    <property type="entry name" value="LIPL48"/>
    <property type="match status" value="1"/>
</dbReference>
<organism evidence="2 3">
    <name type="scientific">Chitinophaga horti</name>
    <dbReference type="NCBI Taxonomy" id="2920382"/>
    <lineage>
        <taxon>Bacteria</taxon>
        <taxon>Pseudomonadati</taxon>
        <taxon>Bacteroidota</taxon>
        <taxon>Chitinophagia</taxon>
        <taxon>Chitinophagales</taxon>
        <taxon>Chitinophagaceae</taxon>
        <taxon>Chitinophaga</taxon>
    </lineage>
</organism>
<evidence type="ECO:0000313" key="3">
    <source>
        <dbReference type="Proteomes" id="UP001162741"/>
    </source>
</evidence>
<evidence type="ECO:0000256" key="1">
    <source>
        <dbReference type="SAM" id="SignalP"/>
    </source>
</evidence>
<protein>
    <recommendedName>
        <fullName evidence="4">T9SS C-terminal target domain-containing protein</fullName>
    </recommendedName>
</protein>
<accession>A0ABY6J4L5</accession>
<dbReference type="EMBL" id="CP107006">
    <property type="protein sequence ID" value="UYQ93251.1"/>
    <property type="molecule type" value="Genomic_DNA"/>
</dbReference>
<evidence type="ECO:0000313" key="2">
    <source>
        <dbReference type="EMBL" id="UYQ93251.1"/>
    </source>
</evidence>
<dbReference type="Proteomes" id="UP001162741">
    <property type="component" value="Chromosome"/>
</dbReference>
<keyword evidence="1" id="KW-0732">Signal</keyword>
<reference evidence="2" key="1">
    <citation type="submission" date="2022-10" db="EMBL/GenBank/DDBJ databases">
        <title>Chitinophaga sp. nov., isolated from soil.</title>
        <authorList>
            <person name="Jeon C.O."/>
        </authorList>
    </citation>
    <scope>NUCLEOTIDE SEQUENCE</scope>
    <source>
        <strain evidence="2">R8</strain>
    </source>
</reference>
<sequence length="472" mass="49674">MKKSLVAIAALAMIIATACSDKDSGPKQTAGDTLTLKGNIDTSMTLKAGQTYFLEGLTFFRKNAVLTIEPGVVVKARKGTKATLIITRGSKIMAEGTAAKPIVFTSAEAAGARNYSDWGGVVLLGKAPVNTAFLGTANSRQMEGLTQADLEAYAQDVVGGGDIPTDNSGILKYVRIEFAGISLSTQSNSELNSLTMVGVGSGTVIDYVQCSFGGDDAFEWFGGTVNAKHLISYRTLDDDFDTDNGYNGKVQFGLAIRDKDISDKALPGQSNGFESDNDIDGSDNPPYTSPVFSNMTIVGPWAINNGENIGSNVFQWGVFVRRASRMNLYNSIVVGWPYGVLFNGVKSAAAAIDGNLAMKNNIITGSTIANVSTAGGITADFRGWFANAANANDTTTTLANLKLAKLSGVNATTMADLDARPIAGSPALTKAAFTDAKVADAYFNKVQYVGALNVGDTWTTGWTNFDPKSAAY</sequence>
<dbReference type="RefSeq" id="WP_264281361.1">
    <property type="nucleotide sequence ID" value="NZ_CP107006.1"/>
</dbReference>